<keyword evidence="2" id="KW-0723">Serine/threonine-protein kinase</keyword>
<dbReference type="PROSITE" id="PS00108">
    <property type="entry name" value="PROTEIN_KINASE_ST"/>
    <property type="match status" value="1"/>
</dbReference>
<dbReference type="PANTHER" id="PTHR24356:SF1">
    <property type="entry name" value="SERINE_THREONINE-PROTEIN KINASE GREATWALL"/>
    <property type="match status" value="1"/>
</dbReference>
<gene>
    <name evidence="11" type="ORF">DEBURN_LOCUS9978</name>
</gene>
<comment type="catalytic activity">
    <reaction evidence="8">
        <text>L-seryl-[protein] + ATP = O-phospho-L-seryl-[protein] + ADP + H(+)</text>
        <dbReference type="Rhea" id="RHEA:17989"/>
        <dbReference type="Rhea" id="RHEA-COMP:9863"/>
        <dbReference type="Rhea" id="RHEA-COMP:11604"/>
        <dbReference type="ChEBI" id="CHEBI:15378"/>
        <dbReference type="ChEBI" id="CHEBI:29999"/>
        <dbReference type="ChEBI" id="CHEBI:30616"/>
        <dbReference type="ChEBI" id="CHEBI:83421"/>
        <dbReference type="ChEBI" id="CHEBI:456216"/>
        <dbReference type="EC" id="2.7.11.1"/>
    </reaction>
</comment>
<keyword evidence="4" id="KW-0547">Nucleotide-binding</keyword>
<evidence type="ECO:0000256" key="5">
    <source>
        <dbReference type="ARBA" id="ARBA00022777"/>
    </source>
</evidence>
<dbReference type="InterPro" id="IPR008271">
    <property type="entry name" value="Ser/Thr_kinase_AS"/>
</dbReference>
<keyword evidence="12" id="KW-1185">Reference proteome</keyword>
<dbReference type="GO" id="GO:0005524">
    <property type="term" value="F:ATP binding"/>
    <property type="evidence" value="ECO:0007669"/>
    <property type="project" value="UniProtKB-KW"/>
</dbReference>
<dbReference type="Proteomes" id="UP000789706">
    <property type="component" value="Unassembled WGS sequence"/>
</dbReference>
<evidence type="ECO:0000259" key="10">
    <source>
        <dbReference type="PROSITE" id="PS50011"/>
    </source>
</evidence>
<reference evidence="11" key="1">
    <citation type="submission" date="2021-06" db="EMBL/GenBank/DDBJ databases">
        <authorList>
            <person name="Kallberg Y."/>
            <person name="Tangrot J."/>
            <person name="Rosling A."/>
        </authorList>
    </citation>
    <scope>NUCLEOTIDE SEQUENCE</scope>
    <source>
        <strain evidence="11">AZ414A</strain>
    </source>
</reference>
<evidence type="ECO:0000256" key="4">
    <source>
        <dbReference type="ARBA" id="ARBA00022741"/>
    </source>
</evidence>
<keyword evidence="6" id="KW-0067">ATP-binding</keyword>
<evidence type="ECO:0000256" key="3">
    <source>
        <dbReference type="ARBA" id="ARBA00022679"/>
    </source>
</evidence>
<feature type="domain" description="Protein kinase" evidence="10">
    <location>
        <begin position="1"/>
        <end position="206"/>
    </location>
</feature>
<evidence type="ECO:0000256" key="8">
    <source>
        <dbReference type="ARBA" id="ARBA00048679"/>
    </source>
</evidence>
<feature type="non-terminal residue" evidence="11">
    <location>
        <position position="1"/>
    </location>
</feature>
<comment type="caution">
    <text evidence="11">The sequence shown here is derived from an EMBL/GenBank/DDBJ whole genome shotgun (WGS) entry which is preliminary data.</text>
</comment>
<dbReference type="OrthoDB" id="412517at2759"/>
<evidence type="ECO:0000256" key="2">
    <source>
        <dbReference type="ARBA" id="ARBA00022527"/>
    </source>
</evidence>
<dbReference type="SUPFAM" id="SSF56112">
    <property type="entry name" value="Protein kinase-like (PK-like)"/>
    <property type="match status" value="1"/>
</dbReference>
<dbReference type="EC" id="2.7.11.1" evidence="1"/>
<evidence type="ECO:0000256" key="7">
    <source>
        <dbReference type="ARBA" id="ARBA00047899"/>
    </source>
</evidence>
<dbReference type="Gene3D" id="3.30.200.20">
    <property type="entry name" value="Phosphorylase Kinase, domain 1"/>
    <property type="match status" value="1"/>
</dbReference>
<dbReference type="GO" id="GO:0035556">
    <property type="term" value="P:intracellular signal transduction"/>
    <property type="evidence" value="ECO:0007669"/>
    <property type="project" value="TreeGrafter"/>
</dbReference>
<name>A0A9N9CQ60_9GLOM</name>
<protein>
    <recommendedName>
        <fullName evidence="1">non-specific serine/threonine protein kinase</fullName>
        <ecNumber evidence="1">2.7.11.1</ecNumber>
    </recommendedName>
</protein>
<dbReference type="InterPro" id="IPR050236">
    <property type="entry name" value="Ser_Thr_kinase_AGC"/>
</dbReference>
<evidence type="ECO:0000313" key="12">
    <source>
        <dbReference type="Proteomes" id="UP000789706"/>
    </source>
</evidence>
<dbReference type="AlphaFoldDB" id="A0A9N9CQ60"/>
<evidence type="ECO:0000256" key="9">
    <source>
        <dbReference type="SAM" id="Phobius"/>
    </source>
</evidence>
<keyword evidence="9" id="KW-0472">Membrane</keyword>
<keyword evidence="5" id="KW-0418">Kinase</keyword>
<dbReference type="Pfam" id="PF00069">
    <property type="entry name" value="Pkinase"/>
    <property type="match status" value="1"/>
</dbReference>
<dbReference type="EMBL" id="CAJVPK010002348">
    <property type="protein sequence ID" value="CAG8611118.1"/>
    <property type="molecule type" value="Genomic_DNA"/>
</dbReference>
<keyword evidence="9" id="KW-1133">Transmembrane helix</keyword>
<feature type="transmembrane region" description="Helical" evidence="9">
    <location>
        <begin position="137"/>
        <end position="155"/>
    </location>
</feature>
<comment type="catalytic activity">
    <reaction evidence="7">
        <text>L-threonyl-[protein] + ATP = O-phospho-L-threonyl-[protein] + ADP + H(+)</text>
        <dbReference type="Rhea" id="RHEA:46608"/>
        <dbReference type="Rhea" id="RHEA-COMP:11060"/>
        <dbReference type="Rhea" id="RHEA-COMP:11605"/>
        <dbReference type="ChEBI" id="CHEBI:15378"/>
        <dbReference type="ChEBI" id="CHEBI:30013"/>
        <dbReference type="ChEBI" id="CHEBI:30616"/>
        <dbReference type="ChEBI" id="CHEBI:61977"/>
        <dbReference type="ChEBI" id="CHEBI:456216"/>
        <dbReference type="EC" id="2.7.11.1"/>
    </reaction>
</comment>
<dbReference type="PANTHER" id="PTHR24356">
    <property type="entry name" value="SERINE/THREONINE-PROTEIN KINASE"/>
    <property type="match status" value="1"/>
</dbReference>
<keyword evidence="3" id="KW-0808">Transferase</keyword>
<dbReference type="InterPro" id="IPR000719">
    <property type="entry name" value="Prot_kinase_dom"/>
</dbReference>
<dbReference type="InterPro" id="IPR011009">
    <property type="entry name" value="Kinase-like_dom_sf"/>
</dbReference>
<organism evidence="11 12">
    <name type="scientific">Diversispora eburnea</name>
    <dbReference type="NCBI Taxonomy" id="1213867"/>
    <lineage>
        <taxon>Eukaryota</taxon>
        <taxon>Fungi</taxon>
        <taxon>Fungi incertae sedis</taxon>
        <taxon>Mucoromycota</taxon>
        <taxon>Glomeromycotina</taxon>
        <taxon>Glomeromycetes</taxon>
        <taxon>Diversisporales</taxon>
        <taxon>Diversisporaceae</taxon>
        <taxon>Diversispora</taxon>
    </lineage>
</organism>
<dbReference type="Gene3D" id="1.10.510.10">
    <property type="entry name" value="Transferase(Phosphotransferase) domain 1"/>
    <property type="match status" value="1"/>
</dbReference>
<dbReference type="PROSITE" id="PS50011">
    <property type="entry name" value="PROTEIN_KINASE_DOM"/>
    <property type="match status" value="1"/>
</dbReference>
<dbReference type="SMART" id="SM00220">
    <property type="entry name" value="S_TKc"/>
    <property type="match status" value="1"/>
</dbReference>
<keyword evidence="9" id="KW-0812">Transmembrane</keyword>
<accession>A0A9N9CQ60</accession>
<evidence type="ECO:0000313" key="11">
    <source>
        <dbReference type="EMBL" id="CAG8611118.1"/>
    </source>
</evidence>
<dbReference type="GO" id="GO:0004674">
    <property type="term" value="F:protein serine/threonine kinase activity"/>
    <property type="evidence" value="ECO:0007669"/>
    <property type="project" value="UniProtKB-KW"/>
</dbReference>
<evidence type="ECO:0000256" key="1">
    <source>
        <dbReference type="ARBA" id="ARBA00012513"/>
    </source>
</evidence>
<evidence type="ECO:0000256" key="6">
    <source>
        <dbReference type="ARBA" id="ARBA00022840"/>
    </source>
</evidence>
<proteinExistence type="predicted"/>
<sequence length="206" mass="24146">MITPNLTINDFNIIKNLNKRNFGSIKLAQHKITNKICAIKAINREMIYEQKIIENVTVECKILKRLEYIHTKGIIHADIKPENVLIDSNGHLKLINFGLAKYVVLDENEERYRSGTSLYMSPEVILFKNWTTKIDILVLRICIFEFLLGYIPFIYGSKIKVFQRILDLKIRWPPVDCIQMIPDAEYLVQNLLNLDPNRQMSIRKIK</sequence>